<dbReference type="EMBL" id="MH453865">
    <property type="protein sequence ID" value="AXF38732.1"/>
    <property type="molecule type" value="Genomic_RNA"/>
</dbReference>
<organism evidence="3">
    <name type="scientific">Ruddy turnstone rotavirus</name>
    <dbReference type="NCBI Taxonomy" id="2212774"/>
    <lineage>
        <taxon>Viruses</taxon>
        <taxon>Riboviria</taxon>
        <taxon>Orthornavirae</taxon>
        <taxon>Duplornaviricota</taxon>
        <taxon>Resentoviricetes</taxon>
        <taxon>Reovirales</taxon>
        <taxon>Sedoreoviridae</taxon>
        <taxon>Rotavirus</taxon>
    </lineage>
</organism>
<gene>
    <name evidence="3" type="primary">VP4</name>
</gene>
<feature type="region of interest" description="Disordered" evidence="1">
    <location>
        <begin position="20"/>
        <end position="41"/>
    </location>
</feature>
<keyword evidence="3" id="KW-0645">Protease</keyword>
<evidence type="ECO:0000313" key="3">
    <source>
        <dbReference type="EMBL" id="AXF38732.1"/>
    </source>
</evidence>
<protein>
    <submittedName>
        <fullName evidence="3">Viral structural protein 4 protease-sensitive</fullName>
    </submittedName>
</protein>
<accession>A0A3G1RPJ1</accession>
<dbReference type="InterPro" id="IPR038017">
    <property type="entry name" value="Rota_VP4_MID_sf"/>
</dbReference>
<proteinExistence type="predicted"/>
<reference evidence="3" key="1">
    <citation type="journal article" date="2018" name="Mol. Ecol.">
        <title>Virus-virus interactions and host ecology are associated with RNA virome structure in wild birds.</title>
        <authorList>
            <person name="Wille M."/>
            <person name="Eden J.S."/>
            <person name="Shi M."/>
            <person name="Klaassen M."/>
            <person name="Hurt A.C."/>
            <person name="Holmes E.C."/>
        </authorList>
    </citation>
    <scope>NUCLEOTIDE SEQUENCE</scope>
    <source>
        <strain evidence="3">MW05</strain>
    </source>
</reference>
<keyword evidence="3" id="KW-0378">Hydrolase</keyword>
<feature type="compositionally biased region" description="Polar residues" evidence="1">
    <location>
        <begin position="20"/>
        <end position="35"/>
    </location>
</feature>
<dbReference type="GO" id="GO:0008233">
    <property type="term" value="F:peptidase activity"/>
    <property type="evidence" value="ECO:0007669"/>
    <property type="project" value="UniProtKB-KW"/>
</dbReference>
<dbReference type="Pfam" id="PF17477">
    <property type="entry name" value="Rota_VP4_MID"/>
    <property type="match status" value="1"/>
</dbReference>
<dbReference type="InterPro" id="IPR035330">
    <property type="entry name" value="Rota_VP4_MID"/>
</dbReference>
<dbReference type="SUPFAM" id="SSF111379">
    <property type="entry name" value="VP4 membrane interaction domain"/>
    <property type="match status" value="1"/>
</dbReference>
<name>A0A3G1RPJ1_9REOV</name>
<evidence type="ECO:0000256" key="1">
    <source>
        <dbReference type="SAM" id="MobiDB-lite"/>
    </source>
</evidence>
<feature type="domain" description="Rotavirus VP4 membrane interaction" evidence="2">
    <location>
        <begin position="258"/>
        <end position="439"/>
    </location>
</feature>
<evidence type="ECO:0000259" key="2">
    <source>
        <dbReference type="Pfam" id="PF17477"/>
    </source>
</evidence>
<sequence>MLSYLKREYQTYGGFGATNGSLEDGTNTSTNTRATSDADGSYSNVKKNLPVKNGEYFCYRQRQSNDYIGITPSKFKLGMERSDNSISEWLYRGVLTGRVDLMTKISCEPKFYVSVKKNNSTSVTDPKVTVDGEIIAVFEFEAYIYDNTVSNAKVRRFDTTNDHEGLLGENQTKLVEKLLTPGIKEYSDSDLLLQIRQVSEIPNVGTEITQEITIGPFTTCMDDDTSEGGGYANTISDSTYDKGLPGISGRTIIAENMDGYWKIIQETIPITLKFCVEAYGTMGGAFRNWLVDSGFKKKEISYEYMRDDELVSATTVTYVTATAKGGINQPSRSQTDYNGQFTVLQPGDLIEVWYTEDRWAIKDAIYAKNFQSDTRAEGQIGPSDPETLIYRMNYIPAFSSIRNKSGRVKYRYDSGGFAQLDATNYTGLAIIFRFRCYGDNLYLEKNQQVPNIVEDDVAYIGADFRIPPGLYRAGTVYGYGAGYGPQEMSHDVTVSYTVLKPSDPEFTTGGDNYQESITSDLYDKVNDLQQQIYDMQASINVSGVTSSVFEAITNIGNLPDLFVKAVDAFTVVKEAFGALRRKTHKPKPIRATQVIQNNNSKLMQTATIENIMPSEVDVGIIYNTLRDKRKKGHHFDAFVLATETELPVIQRVNTLKPSFIEYLRKRDILPENAEIMEFDPMKKSVNFLLKEKADILSYKIDPEIADQVLGQMSSSAMKSLFSLNVRKQIMLDNNFSSKSYADLVDKILDDGELLDVTGKLSRNKLEEYVREFVDRIENLLGYYV</sequence>
<dbReference type="GO" id="GO:0006508">
    <property type="term" value="P:proteolysis"/>
    <property type="evidence" value="ECO:0007669"/>
    <property type="project" value="UniProtKB-KW"/>
</dbReference>